<feature type="transmembrane region" description="Helical" evidence="2">
    <location>
        <begin position="7"/>
        <end position="24"/>
    </location>
</feature>
<keyword evidence="4" id="KW-1185">Reference proteome</keyword>
<dbReference type="EMBL" id="MCFE01000094">
    <property type="protein sequence ID" value="ORX99663.1"/>
    <property type="molecule type" value="Genomic_DNA"/>
</dbReference>
<evidence type="ECO:0000313" key="3">
    <source>
        <dbReference type="EMBL" id="ORX99663.1"/>
    </source>
</evidence>
<evidence type="ECO:0000256" key="1">
    <source>
        <dbReference type="SAM" id="MobiDB-lite"/>
    </source>
</evidence>
<dbReference type="AlphaFoldDB" id="A0A1Y1YPA6"/>
<keyword evidence="2" id="KW-1133">Transmembrane helix</keyword>
<feature type="compositionally biased region" description="Basic and acidic residues" evidence="1">
    <location>
        <begin position="114"/>
        <end position="128"/>
    </location>
</feature>
<name>A0A1Y1YPA6_9FUNG</name>
<evidence type="ECO:0000256" key="2">
    <source>
        <dbReference type="SAM" id="Phobius"/>
    </source>
</evidence>
<reference evidence="3 4" key="1">
    <citation type="submission" date="2016-07" db="EMBL/GenBank/DDBJ databases">
        <title>Pervasive Adenine N6-methylation of Active Genes in Fungi.</title>
        <authorList>
            <consortium name="DOE Joint Genome Institute"/>
            <person name="Mondo S.J."/>
            <person name="Dannebaum R.O."/>
            <person name="Kuo R.C."/>
            <person name="Labutti K."/>
            <person name="Haridas S."/>
            <person name="Kuo A."/>
            <person name="Salamov A."/>
            <person name="Ahrendt S.R."/>
            <person name="Lipzen A."/>
            <person name="Sullivan W."/>
            <person name="Andreopoulos W.B."/>
            <person name="Clum A."/>
            <person name="Lindquist E."/>
            <person name="Daum C."/>
            <person name="Ramamoorthy G.K."/>
            <person name="Gryganskyi A."/>
            <person name="Culley D."/>
            <person name="Magnuson J.K."/>
            <person name="James T.Y."/>
            <person name="O'Malley M.A."/>
            <person name="Stajich J.E."/>
            <person name="Spatafora J.W."/>
            <person name="Visel A."/>
            <person name="Grigoriev I.V."/>
        </authorList>
    </citation>
    <scope>NUCLEOTIDE SEQUENCE [LARGE SCALE GENOMIC DNA]</scope>
    <source>
        <strain evidence="3 4">CBS 931.73</strain>
    </source>
</reference>
<sequence>MPDQVRFLQGGILTLGVVLLFYFYSDFLEPTPLLILLAGVMLFIWKDSIAVPDEEKLVAEGETEELKCTSHYCYTRDYAHDRDDVSEASSATLSSSTDSFFDSSDSDSEEDDSPSERRVPLEEFNRESLLEKQPPHIVVNIS</sequence>
<dbReference type="Proteomes" id="UP000193498">
    <property type="component" value="Unassembled WGS sequence"/>
</dbReference>
<keyword evidence="2" id="KW-0472">Membrane</keyword>
<evidence type="ECO:0000313" key="4">
    <source>
        <dbReference type="Proteomes" id="UP000193498"/>
    </source>
</evidence>
<keyword evidence="2" id="KW-0812">Transmembrane</keyword>
<proteinExistence type="predicted"/>
<feature type="compositionally biased region" description="Low complexity" evidence="1">
    <location>
        <begin position="87"/>
        <end position="103"/>
    </location>
</feature>
<dbReference type="InParanoid" id="A0A1Y1YPA6"/>
<comment type="caution">
    <text evidence="3">The sequence shown here is derived from an EMBL/GenBank/DDBJ whole genome shotgun (WGS) entry which is preliminary data.</text>
</comment>
<gene>
    <name evidence="3" type="ORF">K493DRAFT_313153</name>
</gene>
<protein>
    <submittedName>
        <fullName evidence="3">Uncharacterized protein</fullName>
    </submittedName>
</protein>
<feature type="compositionally biased region" description="Acidic residues" evidence="1">
    <location>
        <begin position="104"/>
        <end position="113"/>
    </location>
</feature>
<accession>A0A1Y1YPA6</accession>
<organism evidence="3 4">
    <name type="scientific">Basidiobolus meristosporus CBS 931.73</name>
    <dbReference type="NCBI Taxonomy" id="1314790"/>
    <lineage>
        <taxon>Eukaryota</taxon>
        <taxon>Fungi</taxon>
        <taxon>Fungi incertae sedis</taxon>
        <taxon>Zoopagomycota</taxon>
        <taxon>Entomophthoromycotina</taxon>
        <taxon>Basidiobolomycetes</taxon>
        <taxon>Basidiobolales</taxon>
        <taxon>Basidiobolaceae</taxon>
        <taxon>Basidiobolus</taxon>
    </lineage>
</organism>
<feature type="region of interest" description="Disordered" evidence="1">
    <location>
        <begin position="85"/>
        <end position="128"/>
    </location>
</feature>